<accession>A0A2T5HH28</accession>
<dbReference type="EMBL" id="QAOI01000031">
    <property type="protein sequence ID" value="PTQ70866.1"/>
    <property type="molecule type" value="Genomic_DNA"/>
</dbReference>
<proteinExistence type="predicted"/>
<dbReference type="Proteomes" id="UP000244128">
    <property type="component" value="Unassembled WGS sequence"/>
</dbReference>
<name>A0A2T5HH28_9PROT</name>
<evidence type="ECO:0000313" key="1">
    <source>
        <dbReference type="EMBL" id="PTQ70866.1"/>
    </source>
</evidence>
<dbReference type="RefSeq" id="WP_107804274.1">
    <property type="nucleotide sequence ID" value="NZ_QAOI01000031.1"/>
</dbReference>
<sequence length="97" mass="9959">MAIDNATVSVVKAFNPPIPTPVQLFASNFAANTSLAAFTYGSTGRAFFSGTDAETGFAWPVSGGGSNQALNTLWTDCYLIPSEPLCQPGILIGGLGS</sequence>
<protein>
    <submittedName>
        <fullName evidence="1">Uncharacterized protein</fullName>
    </submittedName>
</protein>
<gene>
    <name evidence="1" type="ORF">C8R26_13153</name>
</gene>
<organism evidence="1 2">
    <name type="scientific">Nitrosomonas oligotropha</name>
    <dbReference type="NCBI Taxonomy" id="42354"/>
    <lineage>
        <taxon>Bacteria</taxon>
        <taxon>Pseudomonadati</taxon>
        <taxon>Pseudomonadota</taxon>
        <taxon>Betaproteobacteria</taxon>
        <taxon>Nitrosomonadales</taxon>
        <taxon>Nitrosomonadaceae</taxon>
        <taxon>Nitrosomonas</taxon>
    </lineage>
</organism>
<dbReference type="AlphaFoldDB" id="A0A2T5HH28"/>
<reference evidence="1 2" key="1">
    <citation type="submission" date="2018-04" db="EMBL/GenBank/DDBJ databases">
        <title>Active sludge and wastewater microbial communities from Klosterneuburg, Austria.</title>
        <authorList>
            <person name="Wagner M."/>
        </authorList>
    </citation>
    <scope>NUCLEOTIDE SEQUENCE [LARGE SCALE GENOMIC DNA]</scope>
    <source>
        <strain evidence="1 2">Nm49</strain>
    </source>
</reference>
<comment type="caution">
    <text evidence="1">The sequence shown here is derived from an EMBL/GenBank/DDBJ whole genome shotgun (WGS) entry which is preliminary data.</text>
</comment>
<evidence type="ECO:0000313" key="2">
    <source>
        <dbReference type="Proteomes" id="UP000244128"/>
    </source>
</evidence>